<evidence type="ECO:0000256" key="4">
    <source>
        <dbReference type="ARBA" id="ARBA00010008"/>
    </source>
</evidence>
<dbReference type="PROSITE" id="PS00599">
    <property type="entry name" value="AA_TRANSFER_CLASS_2"/>
    <property type="match status" value="1"/>
</dbReference>
<proteinExistence type="inferred from homology"/>
<gene>
    <name evidence="11" type="ORF">MICPUN_85005</name>
</gene>
<dbReference type="InterPro" id="IPR015421">
    <property type="entry name" value="PyrdxlP-dep_Trfase_major"/>
</dbReference>
<dbReference type="InterPro" id="IPR015424">
    <property type="entry name" value="PyrdxlP-dep_Trfase"/>
</dbReference>
<dbReference type="InterPro" id="IPR001917">
    <property type="entry name" value="Aminotrans_II_pyridoxalP_BS"/>
</dbReference>
<comment type="similarity">
    <text evidence="4">Belongs to the class-II pyridoxal-phosphate-dependent aminotransferase family. BioF subfamily.</text>
</comment>
<name>C1ECV7_MICCC</name>
<dbReference type="Gene3D" id="3.40.640.10">
    <property type="entry name" value="Type I PLP-dependent aspartate aminotransferase-like (Major domain)"/>
    <property type="match status" value="1"/>
</dbReference>
<comment type="pathway">
    <text evidence="3">Sphingolipid metabolism.</text>
</comment>
<dbReference type="GO" id="GO:0030170">
    <property type="term" value="F:pyridoxal phosphate binding"/>
    <property type="evidence" value="ECO:0007669"/>
    <property type="project" value="InterPro"/>
</dbReference>
<dbReference type="OMA" id="GTHEYCD"/>
<dbReference type="GO" id="GO:0016020">
    <property type="term" value="C:membrane"/>
    <property type="evidence" value="ECO:0007669"/>
    <property type="project" value="GOC"/>
</dbReference>
<evidence type="ECO:0000313" key="12">
    <source>
        <dbReference type="Proteomes" id="UP000002009"/>
    </source>
</evidence>
<evidence type="ECO:0000256" key="6">
    <source>
        <dbReference type="ARBA" id="ARBA00022898"/>
    </source>
</evidence>
<dbReference type="GeneID" id="8246580"/>
<dbReference type="GO" id="GO:0006665">
    <property type="term" value="P:sphingolipid metabolic process"/>
    <property type="evidence" value="ECO:0007669"/>
    <property type="project" value="UniProtKB-UniPathway"/>
</dbReference>
<organism evidence="11 12">
    <name type="scientific">Micromonas commoda (strain RCC299 / NOUM17 / CCMP2709)</name>
    <name type="common">Picoplanktonic green alga</name>
    <dbReference type="NCBI Taxonomy" id="296587"/>
    <lineage>
        <taxon>Eukaryota</taxon>
        <taxon>Viridiplantae</taxon>
        <taxon>Chlorophyta</taxon>
        <taxon>Mamiellophyceae</taxon>
        <taxon>Mamiellales</taxon>
        <taxon>Mamiellaceae</taxon>
        <taxon>Micromonas</taxon>
    </lineage>
</organism>
<dbReference type="SUPFAM" id="SSF53383">
    <property type="entry name" value="PLP-dependent transferases"/>
    <property type="match status" value="1"/>
</dbReference>
<dbReference type="PANTHER" id="PTHR13693">
    <property type="entry name" value="CLASS II AMINOTRANSFERASE/8-AMINO-7-OXONONANOATE SYNTHASE"/>
    <property type="match status" value="1"/>
</dbReference>
<keyword evidence="6 8" id="KW-0663">Pyridoxal phosphate</keyword>
<evidence type="ECO:0000256" key="1">
    <source>
        <dbReference type="ARBA" id="ARBA00001933"/>
    </source>
</evidence>
<feature type="compositionally biased region" description="Low complexity" evidence="9">
    <location>
        <begin position="15"/>
        <end position="25"/>
    </location>
</feature>
<comment type="cofactor">
    <cofactor evidence="1 8">
        <name>pyridoxal 5'-phosphate</name>
        <dbReference type="ChEBI" id="CHEBI:597326"/>
    </cofactor>
</comment>
<dbReference type="RefSeq" id="XP_002504389.1">
    <property type="nucleotide sequence ID" value="XM_002504343.1"/>
</dbReference>
<dbReference type="GO" id="GO:0009102">
    <property type="term" value="P:biotin biosynthetic process"/>
    <property type="evidence" value="ECO:0007669"/>
    <property type="project" value="TreeGrafter"/>
</dbReference>
<keyword evidence="7" id="KW-0443">Lipid metabolism</keyword>
<evidence type="ECO:0000256" key="5">
    <source>
        <dbReference type="ARBA" id="ARBA00022679"/>
    </source>
</evidence>
<keyword evidence="7" id="KW-0746">Sphingolipid metabolism</keyword>
<evidence type="ECO:0000313" key="11">
    <source>
        <dbReference type="EMBL" id="ACO65647.1"/>
    </source>
</evidence>
<keyword evidence="12" id="KW-1185">Reference proteome</keyword>
<evidence type="ECO:0000256" key="9">
    <source>
        <dbReference type="SAM" id="MobiDB-lite"/>
    </source>
</evidence>
<dbReference type="InParanoid" id="C1ECV7"/>
<dbReference type="AlphaFoldDB" id="C1ECV7"/>
<reference evidence="11 12" key="1">
    <citation type="journal article" date="2009" name="Science">
        <title>Green evolution and dynamic adaptations revealed by genomes of the marine picoeukaryotes Micromonas.</title>
        <authorList>
            <person name="Worden A.Z."/>
            <person name="Lee J.H."/>
            <person name="Mock T."/>
            <person name="Rouze P."/>
            <person name="Simmons M.P."/>
            <person name="Aerts A.L."/>
            <person name="Allen A.E."/>
            <person name="Cuvelier M.L."/>
            <person name="Derelle E."/>
            <person name="Everett M.V."/>
            <person name="Foulon E."/>
            <person name="Grimwood J."/>
            <person name="Gundlach H."/>
            <person name="Henrissat B."/>
            <person name="Napoli C."/>
            <person name="McDonald S.M."/>
            <person name="Parker M.S."/>
            <person name="Rombauts S."/>
            <person name="Salamov A."/>
            <person name="Von Dassow P."/>
            <person name="Badger J.H."/>
            <person name="Coutinho P.M."/>
            <person name="Demir E."/>
            <person name="Dubchak I."/>
            <person name="Gentemann C."/>
            <person name="Eikrem W."/>
            <person name="Gready J.E."/>
            <person name="John U."/>
            <person name="Lanier W."/>
            <person name="Lindquist E.A."/>
            <person name="Lucas S."/>
            <person name="Mayer K.F."/>
            <person name="Moreau H."/>
            <person name="Not F."/>
            <person name="Otillar R."/>
            <person name="Panaud O."/>
            <person name="Pangilinan J."/>
            <person name="Paulsen I."/>
            <person name="Piegu B."/>
            <person name="Poliakov A."/>
            <person name="Robbens S."/>
            <person name="Schmutz J."/>
            <person name="Toulza E."/>
            <person name="Wyss T."/>
            <person name="Zelensky A."/>
            <person name="Zhou K."/>
            <person name="Armbrust E.V."/>
            <person name="Bhattacharya D."/>
            <person name="Goodenough U.W."/>
            <person name="Van de Peer Y."/>
            <person name="Grigoriev I.V."/>
        </authorList>
    </citation>
    <scope>NUCLEOTIDE SEQUENCE [LARGE SCALE GENOMIC DNA]</scope>
    <source>
        <strain evidence="12">RCC299 / NOUM17</strain>
    </source>
</reference>
<dbReference type="Gene3D" id="3.90.1150.10">
    <property type="entry name" value="Aspartate Aminotransferase, domain 1"/>
    <property type="match status" value="1"/>
</dbReference>
<accession>C1ECV7</accession>
<dbReference type="InterPro" id="IPR050087">
    <property type="entry name" value="AON_synthase_class-II"/>
</dbReference>
<comment type="pathway">
    <text evidence="2">Lipid metabolism; sphingolipid metabolism.</text>
</comment>
<dbReference type="InterPro" id="IPR004839">
    <property type="entry name" value="Aminotransferase_I/II_large"/>
</dbReference>
<dbReference type="eggNOG" id="KOG1359">
    <property type="taxonomic scope" value="Eukaryota"/>
</dbReference>
<dbReference type="STRING" id="296587.C1ECV7"/>
<evidence type="ECO:0000256" key="7">
    <source>
        <dbReference type="ARBA" id="ARBA00022919"/>
    </source>
</evidence>
<evidence type="ECO:0000256" key="2">
    <source>
        <dbReference type="ARBA" id="ARBA00004760"/>
    </source>
</evidence>
<dbReference type="GO" id="GO:0016740">
    <property type="term" value="F:transferase activity"/>
    <property type="evidence" value="ECO:0007669"/>
    <property type="project" value="UniProtKB-KW"/>
</dbReference>
<evidence type="ECO:0000256" key="3">
    <source>
        <dbReference type="ARBA" id="ARBA00004991"/>
    </source>
</evidence>
<dbReference type="InterPro" id="IPR015422">
    <property type="entry name" value="PyrdxlP-dep_Trfase_small"/>
</dbReference>
<dbReference type="OrthoDB" id="10263824at2759"/>
<feature type="compositionally biased region" description="Low complexity" evidence="9">
    <location>
        <begin position="52"/>
        <end position="70"/>
    </location>
</feature>
<dbReference type="KEGG" id="mis:MICPUN_85005"/>
<dbReference type="PANTHER" id="PTHR13693:SF77">
    <property type="entry name" value="8-AMINO-7-OXONONANOATE SYNTHASE"/>
    <property type="match status" value="1"/>
</dbReference>
<evidence type="ECO:0000256" key="8">
    <source>
        <dbReference type="RuleBase" id="RU003693"/>
    </source>
</evidence>
<evidence type="ECO:0000259" key="10">
    <source>
        <dbReference type="Pfam" id="PF00155"/>
    </source>
</evidence>
<feature type="region of interest" description="Disordered" evidence="9">
    <location>
        <begin position="1"/>
        <end position="71"/>
    </location>
</feature>
<sequence length="454" mass="47111">MDDDACATDVGKGRASSASAAGGSSPVEVRVAPDTLARWLANDQDLGHSHEPSTSAAPSSAPSSPSSSSSRRLRLFSSNDYLGMSTHRDVRVAAARAALAHGSGPRSSALVCGYTPAHSRLERSLARLKGTEECVLFSSGYAANCGVIPALCDDRGCEIFSDELNHASIVDGCSLAAKRGGVKVTVYRHRDVTQLARMVRASRADRVMIVTDSLFSMDGDFAPLRDIVALKRGENARCGRARVLLCVDEAHATLVCGHRGSGAASMLLTGRVGREPSIADDVDHDMDDDVDVSVADVDVSVGTLSKAMGSHGGFVTCSAAMKRVLLSVARSAMFSTSLPAPIVAAATAALRAARCVGMSDDAVNRWRGVRVTGNSPVVSVMIGSEGAALAAAAELLRRGFHVPAIRPPTVPANTCRLRVALSASHRLGDVRELAEAVADVVGGDGARATATAKL</sequence>
<dbReference type="UniPathway" id="UPA00222"/>
<dbReference type="EMBL" id="CP001329">
    <property type="protein sequence ID" value="ACO65647.1"/>
    <property type="molecule type" value="Genomic_DNA"/>
</dbReference>
<feature type="domain" description="Aminotransferase class I/classII large" evidence="10">
    <location>
        <begin position="76"/>
        <end position="437"/>
    </location>
</feature>
<keyword evidence="5" id="KW-0808">Transferase</keyword>
<dbReference type="FunCoup" id="C1ECV7">
    <property type="interactions" value="782"/>
</dbReference>
<dbReference type="Pfam" id="PF00155">
    <property type="entry name" value="Aminotran_1_2"/>
    <property type="match status" value="1"/>
</dbReference>
<dbReference type="Proteomes" id="UP000002009">
    <property type="component" value="Chromosome 9"/>
</dbReference>
<protein>
    <submittedName>
        <fullName evidence="11">8-amino-7-oxononanoate synthase-like protein</fullName>
    </submittedName>
</protein>